<comment type="caution">
    <text evidence="3">The sequence shown here is derived from an EMBL/GenBank/DDBJ whole genome shotgun (WGS) entry which is preliminary data.</text>
</comment>
<feature type="domain" description="GIPC1-3 GH1" evidence="2">
    <location>
        <begin position="54"/>
        <end position="92"/>
    </location>
</feature>
<dbReference type="STRING" id="418985.A0A1V9XDH8"/>
<organism evidence="3 4">
    <name type="scientific">Tropilaelaps mercedesae</name>
    <dbReference type="NCBI Taxonomy" id="418985"/>
    <lineage>
        <taxon>Eukaryota</taxon>
        <taxon>Metazoa</taxon>
        <taxon>Ecdysozoa</taxon>
        <taxon>Arthropoda</taxon>
        <taxon>Chelicerata</taxon>
        <taxon>Arachnida</taxon>
        <taxon>Acari</taxon>
        <taxon>Parasitiformes</taxon>
        <taxon>Mesostigmata</taxon>
        <taxon>Gamasina</taxon>
        <taxon>Dermanyssoidea</taxon>
        <taxon>Laelapidae</taxon>
        <taxon>Tropilaelaps</taxon>
    </lineage>
</organism>
<dbReference type="EMBL" id="MNPL01014140">
    <property type="protein sequence ID" value="OQR71597.1"/>
    <property type="molecule type" value="Genomic_DNA"/>
</dbReference>
<accession>A0A1V9XDH8</accession>
<dbReference type="InterPro" id="IPR056814">
    <property type="entry name" value="GIPC1-3_GH1"/>
</dbReference>
<protein>
    <submittedName>
        <fullName evidence="3">PDZ domain-containing protein GIPC1-like</fullName>
    </submittedName>
</protein>
<name>A0A1V9XDH8_9ACAR</name>
<sequence length="119" mass="12910">MPLFSSLLGRRRDADTEELNAGNGTHPDPSARDRGIPDRHHRNAPPSPPPSKLVFHCQQAQGSPTGIISGFTNIKELYSKIADCYDIPVSEVRQHRETAPHLTVLSAKSTSAGDVESIS</sequence>
<feature type="region of interest" description="Disordered" evidence="1">
    <location>
        <begin position="1"/>
        <end position="55"/>
    </location>
</feature>
<reference evidence="3 4" key="1">
    <citation type="journal article" date="2017" name="Gigascience">
        <title>Draft genome of the honey bee ectoparasitic mite, Tropilaelaps mercedesae, is shaped by the parasitic life history.</title>
        <authorList>
            <person name="Dong X."/>
            <person name="Armstrong S.D."/>
            <person name="Xia D."/>
            <person name="Makepeace B.L."/>
            <person name="Darby A.C."/>
            <person name="Kadowaki T."/>
        </authorList>
    </citation>
    <scope>NUCLEOTIDE SEQUENCE [LARGE SCALE GENOMIC DNA]</scope>
    <source>
        <strain evidence="3">Wuxi-XJTLU</strain>
    </source>
</reference>
<dbReference type="InParanoid" id="A0A1V9XDH8"/>
<dbReference type="Pfam" id="PF25083">
    <property type="entry name" value="GIPC1_GH1"/>
    <property type="match status" value="1"/>
</dbReference>
<dbReference type="AlphaFoldDB" id="A0A1V9XDH8"/>
<keyword evidence="4" id="KW-1185">Reference proteome</keyword>
<evidence type="ECO:0000259" key="2">
    <source>
        <dbReference type="Pfam" id="PF25083"/>
    </source>
</evidence>
<evidence type="ECO:0000313" key="3">
    <source>
        <dbReference type="EMBL" id="OQR71597.1"/>
    </source>
</evidence>
<feature type="compositionally biased region" description="Basic and acidic residues" evidence="1">
    <location>
        <begin position="29"/>
        <end position="38"/>
    </location>
</feature>
<dbReference type="OrthoDB" id="6509831at2759"/>
<dbReference type="Proteomes" id="UP000192247">
    <property type="component" value="Unassembled WGS sequence"/>
</dbReference>
<evidence type="ECO:0000313" key="4">
    <source>
        <dbReference type="Proteomes" id="UP000192247"/>
    </source>
</evidence>
<dbReference type="PANTHER" id="PTHR12259">
    <property type="entry name" value="RGS-GAIP INTERACTING PROTEIN GIPC"/>
    <property type="match status" value="1"/>
</dbReference>
<dbReference type="InterPro" id="IPR017379">
    <property type="entry name" value="GIPC1/2/3"/>
</dbReference>
<gene>
    <name evidence="3" type="ORF">BIW11_01467</name>
</gene>
<evidence type="ECO:0000256" key="1">
    <source>
        <dbReference type="SAM" id="MobiDB-lite"/>
    </source>
</evidence>
<proteinExistence type="predicted"/>
<dbReference type="PANTHER" id="PTHR12259:SF1">
    <property type="entry name" value="GH21964P"/>
    <property type="match status" value="1"/>
</dbReference>